<dbReference type="GO" id="GO:0005886">
    <property type="term" value="C:plasma membrane"/>
    <property type="evidence" value="ECO:0007669"/>
    <property type="project" value="TreeGrafter"/>
</dbReference>
<dbReference type="GO" id="GO:0008239">
    <property type="term" value="F:dipeptidyl-peptidase activity"/>
    <property type="evidence" value="ECO:0007669"/>
    <property type="project" value="TreeGrafter"/>
</dbReference>
<dbReference type="InterPro" id="IPR001375">
    <property type="entry name" value="Peptidase_S9_cat"/>
</dbReference>
<keyword evidence="16" id="KW-1185">Reference proteome</keyword>
<dbReference type="InParanoid" id="A0A316VKQ5"/>
<sequence length="809" mass="91647">MPSTKTEKEKKPVTIEEAVGGSFLPQLNGVIWSAEDPDEGVFVYREPFSGNLVVEDVTHRKKEITGQGEVAKGGGKVTFVKGADVKDENGKQINFHNFKISPDMRFVLFFSDKKQQWRHSTFSKVWLHDVSTHSTQQLGKNITEPTIATAEWSKRSYVSFVENNDLFLIKDVHNVKNQISITNDGNKNIFNAVPDWVYEEEVFSGDTAHWWSPDGNRLVFLRFDEAAVMTYSFPIYNPTEKNGKALLYPDTVDMKYPKPGTPNPKVSVHVYDAVTGLKSSLKAPSKRASAEADGSDAVTIDVAMAQAREEKLVTEVKWLSDSKLIIRETNRVSDVGRHVVYDSNNAKKDASGSAGTIEGKVSRREMTSKTGGWITVDQDIHTLLDSGSGGSTEYVDIVAVPNGYRHIAYYRNAEQAQPIFLTTGEWEVEKIVFVHNRRVYFSAAYPRPAVRHILYVDVPKNGEKVTPEERPKSLTNIHETAWYEVEFDPKGNYYQLTYKGPHLPWVKVFSLRDPKFELVLQENNGLQKIVADYHQPQRLFYNITLSDKTIVSAQDFRPHDFDGSGAIRYPVLIKVYGGPNSQMVDAKWSMADWATYLTCTLGYIVIVLDGRGTGLRGRAYRDVVSWELGAYESHDVVHAAEAIRRLPYVAQSKVGIWGWSFGGYLTAKALERDSGTFDLGMSVAPVARWEFYDTIYTERYMKTPHLNKEGYENSSVHINKGFQNSQFLLAQGSADDNVHFQGSAQLLDQLTGHQIRGFWFRMFPDSAHSIDKRGAYLELYQFMTRFLVYNWGAGGKRLFRYKDTKETIE</sequence>
<dbReference type="OrthoDB" id="16520at2759"/>
<accession>A0A316VKQ5</accession>
<dbReference type="RefSeq" id="XP_025356407.1">
    <property type="nucleotide sequence ID" value="XM_025496520.1"/>
</dbReference>
<keyword evidence="6" id="KW-0812">Transmembrane</keyword>
<keyword evidence="10" id="KW-1133">Transmembrane helix</keyword>
<evidence type="ECO:0000259" key="14">
    <source>
        <dbReference type="Pfam" id="PF00930"/>
    </source>
</evidence>
<evidence type="ECO:0000256" key="8">
    <source>
        <dbReference type="ARBA" id="ARBA00022825"/>
    </source>
</evidence>
<feature type="domain" description="Peptidase S9 prolyl oligopeptidase catalytic" evidence="13">
    <location>
        <begin position="590"/>
        <end position="790"/>
    </location>
</feature>
<organism evidence="15 16">
    <name type="scientific">Meira miltonrushii</name>
    <dbReference type="NCBI Taxonomy" id="1280837"/>
    <lineage>
        <taxon>Eukaryota</taxon>
        <taxon>Fungi</taxon>
        <taxon>Dikarya</taxon>
        <taxon>Basidiomycota</taxon>
        <taxon>Ustilaginomycotina</taxon>
        <taxon>Exobasidiomycetes</taxon>
        <taxon>Exobasidiales</taxon>
        <taxon>Brachybasidiaceae</taxon>
        <taxon>Meira</taxon>
    </lineage>
</organism>
<dbReference type="InterPro" id="IPR029058">
    <property type="entry name" value="AB_hydrolase_fold"/>
</dbReference>
<evidence type="ECO:0000256" key="12">
    <source>
        <dbReference type="ARBA" id="ARBA00023180"/>
    </source>
</evidence>
<keyword evidence="7" id="KW-0378">Hydrolase</keyword>
<evidence type="ECO:0000256" key="1">
    <source>
        <dbReference type="ARBA" id="ARBA00004576"/>
    </source>
</evidence>
<dbReference type="Pfam" id="PF00930">
    <property type="entry name" value="DPPIV_N"/>
    <property type="match status" value="1"/>
</dbReference>
<reference evidence="15 16" key="1">
    <citation type="journal article" date="2018" name="Mol. Biol. Evol.">
        <title>Broad Genomic Sampling Reveals a Smut Pathogenic Ancestry of the Fungal Clade Ustilaginomycotina.</title>
        <authorList>
            <person name="Kijpornyongpan T."/>
            <person name="Mondo S.J."/>
            <person name="Barry K."/>
            <person name="Sandor L."/>
            <person name="Lee J."/>
            <person name="Lipzen A."/>
            <person name="Pangilinan J."/>
            <person name="LaButti K."/>
            <person name="Hainaut M."/>
            <person name="Henrissat B."/>
            <person name="Grigoriev I.V."/>
            <person name="Spatafora J.W."/>
            <person name="Aime M.C."/>
        </authorList>
    </citation>
    <scope>NUCLEOTIDE SEQUENCE [LARGE SCALE GENOMIC DNA]</scope>
    <source>
        <strain evidence="15 16">MCA 3882</strain>
    </source>
</reference>
<gene>
    <name evidence="15" type="ORF">FA14DRAFT_122548</name>
</gene>
<keyword evidence="11" id="KW-0472">Membrane</keyword>
<dbReference type="AlphaFoldDB" id="A0A316VKQ5"/>
<dbReference type="GO" id="GO:0005774">
    <property type="term" value="C:vacuolar membrane"/>
    <property type="evidence" value="ECO:0007669"/>
    <property type="project" value="UniProtKB-SubCell"/>
</dbReference>
<dbReference type="SUPFAM" id="SSF53474">
    <property type="entry name" value="alpha/beta-Hydrolases"/>
    <property type="match status" value="1"/>
</dbReference>
<dbReference type="GO" id="GO:0006508">
    <property type="term" value="P:proteolysis"/>
    <property type="evidence" value="ECO:0007669"/>
    <property type="project" value="UniProtKB-KW"/>
</dbReference>
<dbReference type="Gene3D" id="3.40.50.1820">
    <property type="entry name" value="alpha/beta hydrolase"/>
    <property type="match status" value="1"/>
</dbReference>
<dbReference type="SUPFAM" id="SSF82171">
    <property type="entry name" value="DPP6 N-terminal domain-like"/>
    <property type="match status" value="1"/>
</dbReference>
<evidence type="ECO:0000256" key="11">
    <source>
        <dbReference type="ARBA" id="ARBA00023136"/>
    </source>
</evidence>
<keyword evidence="5" id="KW-0645">Protease</keyword>
<dbReference type="GeneID" id="37018301"/>
<dbReference type="InterPro" id="IPR002471">
    <property type="entry name" value="Pept_S9_AS"/>
</dbReference>
<proteinExistence type="inferred from homology"/>
<evidence type="ECO:0000256" key="6">
    <source>
        <dbReference type="ARBA" id="ARBA00022692"/>
    </source>
</evidence>
<dbReference type="PANTHER" id="PTHR11731">
    <property type="entry name" value="PROTEASE FAMILY S9B,C DIPEPTIDYL-PEPTIDASE IV-RELATED"/>
    <property type="match status" value="1"/>
</dbReference>
<dbReference type="PROSITE" id="PS00708">
    <property type="entry name" value="PRO_ENDOPEP_SER"/>
    <property type="match status" value="1"/>
</dbReference>
<evidence type="ECO:0000313" key="15">
    <source>
        <dbReference type="EMBL" id="PWN36105.1"/>
    </source>
</evidence>
<keyword evidence="8" id="KW-0720">Serine protease</keyword>
<evidence type="ECO:0000256" key="2">
    <source>
        <dbReference type="ARBA" id="ARBA00006150"/>
    </source>
</evidence>
<dbReference type="Proteomes" id="UP000245771">
    <property type="component" value="Unassembled WGS sequence"/>
</dbReference>
<keyword evidence="9" id="KW-0735">Signal-anchor</keyword>
<evidence type="ECO:0000256" key="3">
    <source>
        <dbReference type="ARBA" id="ARBA00022438"/>
    </source>
</evidence>
<feature type="domain" description="Dipeptidylpeptidase IV N-terminal" evidence="14">
    <location>
        <begin position="101"/>
        <end position="505"/>
    </location>
</feature>
<evidence type="ECO:0000256" key="5">
    <source>
        <dbReference type="ARBA" id="ARBA00022670"/>
    </source>
</evidence>
<evidence type="ECO:0000256" key="7">
    <source>
        <dbReference type="ARBA" id="ARBA00022801"/>
    </source>
</evidence>
<comment type="similarity">
    <text evidence="2">Belongs to the peptidase S9B family.</text>
</comment>
<evidence type="ECO:0000256" key="10">
    <source>
        <dbReference type="ARBA" id="ARBA00022989"/>
    </source>
</evidence>
<keyword evidence="3" id="KW-0031">Aminopeptidase</keyword>
<evidence type="ECO:0000256" key="4">
    <source>
        <dbReference type="ARBA" id="ARBA00022554"/>
    </source>
</evidence>
<dbReference type="Gene3D" id="2.140.10.30">
    <property type="entry name" value="Dipeptidylpeptidase IV, N-terminal domain"/>
    <property type="match status" value="1"/>
</dbReference>
<name>A0A316VKQ5_9BASI</name>
<dbReference type="InterPro" id="IPR050278">
    <property type="entry name" value="Serine_Prot_S9B/DPPIV"/>
</dbReference>
<dbReference type="FunFam" id="3.40.50.1820:FF:000003">
    <property type="entry name" value="Dipeptidyl peptidase 4"/>
    <property type="match status" value="1"/>
</dbReference>
<evidence type="ECO:0000313" key="16">
    <source>
        <dbReference type="Proteomes" id="UP000245771"/>
    </source>
</evidence>
<keyword evidence="12" id="KW-0325">Glycoprotein</keyword>
<dbReference type="EMBL" id="KZ819603">
    <property type="protein sequence ID" value="PWN36105.1"/>
    <property type="molecule type" value="Genomic_DNA"/>
</dbReference>
<keyword evidence="4" id="KW-0926">Vacuole</keyword>
<evidence type="ECO:0000256" key="9">
    <source>
        <dbReference type="ARBA" id="ARBA00022968"/>
    </source>
</evidence>
<comment type="subcellular location">
    <subcellularLocation>
        <location evidence="1">Vacuole membrane</location>
        <topology evidence="1">Single-pass type II membrane protein</topology>
    </subcellularLocation>
</comment>
<dbReference type="GO" id="GO:0004177">
    <property type="term" value="F:aminopeptidase activity"/>
    <property type="evidence" value="ECO:0007669"/>
    <property type="project" value="UniProtKB-KW"/>
</dbReference>
<protein>
    <recommendedName>
        <fullName evidence="17">Dipeptidyl-peptidase IV</fullName>
    </recommendedName>
</protein>
<dbReference type="InterPro" id="IPR002469">
    <property type="entry name" value="Peptidase_S9B_N"/>
</dbReference>
<dbReference type="STRING" id="1280837.A0A316VKQ5"/>
<dbReference type="FunCoup" id="A0A316VKQ5">
    <property type="interactions" value="106"/>
</dbReference>
<dbReference type="PANTHER" id="PTHR11731:SF200">
    <property type="entry name" value="DIPEPTIDYL PEPTIDASE 10, ISOFORM B"/>
    <property type="match status" value="1"/>
</dbReference>
<dbReference type="Pfam" id="PF00326">
    <property type="entry name" value="Peptidase_S9"/>
    <property type="match status" value="1"/>
</dbReference>
<evidence type="ECO:0000259" key="13">
    <source>
        <dbReference type="Pfam" id="PF00326"/>
    </source>
</evidence>
<dbReference type="GO" id="GO:0004252">
    <property type="term" value="F:serine-type endopeptidase activity"/>
    <property type="evidence" value="ECO:0007669"/>
    <property type="project" value="InterPro"/>
</dbReference>
<evidence type="ECO:0008006" key="17">
    <source>
        <dbReference type="Google" id="ProtNLM"/>
    </source>
</evidence>